<dbReference type="EMBL" id="JASJEV010000003">
    <property type="protein sequence ID" value="MDJ1157860.1"/>
    <property type="molecule type" value="Genomic_DNA"/>
</dbReference>
<dbReference type="InterPro" id="IPR016181">
    <property type="entry name" value="Acyl_CoA_acyltransferase"/>
</dbReference>
<dbReference type="InterPro" id="IPR051908">
    <property type="entry name" value="Ribosomal_N-acetyltransferase"/>
</dbReference>
<evidence type="ECO:0000313" key="3">
    <source>
        <dbReference type="Proteomes" id="UP001321492"/>
    </source>
</evidence>
<sequence>MVLFRFTPANESLPVVRGEGVYLRAPQMADYEAWASLREASRAFLEPWEPIWPADDLTRPAFRRRVRRYAEEIRSDMAYPFFLFREADGVLLGGLTLGLVRRGVAQACTLGYWMGAAYARQGYMTHGVRAATRFAFSELGLRRIEAACLPSNEASIRLLEKAGFTREGYARRYLCIAGSWQDHLLYALLRDDPVR</sequence>
<gene>
    <name evidence="2" type="ORF">QNA08_06395</name>
</gene>
<proteinExistence type="predicted"/>
<accession>A0ABT7AES6</accession>
<dbReference type="GO" id="GO:0016740">
    <property type="term" value="F:transferase activity"/>
    <property type="evidence" value="ECO:0007669"/>
    <property type="project" value="UniProtKB-KW"/>
</dbReference>
<dbReference type="InterPro" id="IPR000182">
    <property type="entry name" value="GNAT_dom"/>
</dbReference>
<dbReference type="PROSITE" id="PS51186">
    <property type="entry name" value="GNAT"/>
    <property type="match status" value="1"/>
</dbReference>
<dbReference type="SUPFAM" id="SSF55729">
    <property type="entry name" value="Acyl-CoA N-acyltransferases (Nat)"/>
    <property type="match status" value="1"/>
</dbReference>
<reference evidence="2 3" key="1">
    <citation type="submission" date="2023-05" db="EMBL/GenBank/DDBJ databases">
        <title>Chelatococcus sp. nov., a moderately thermophilic bacterium isolated from hot spring microbial mat.</title>
        <authorList>
            <person name="Hu C.-J."/>
            <person name="Li W.-J."/>
        </authorList>
    </citation>
    <scope>NUCLEOTIDE SEQUENCE [LARGE SCALE GENOMIC DNA]</scope>
    <source>
        <strain evidence="2 3">SYSU G07232</strain>
    </source>
</reference>
<dbReference type="RefSeq" id="WP_283739856.1">
    <property type="nucleotide sequence ID" value="NZ_JASJEV010000003.1"/>
</dbReference>
<dbReference type="PANTHER" id="PTHR43441">
    <property type="entry name" value="RIBOSOMAL-PROTEIN-SERINE ACETYLTRANSFERASE"/>
    <property type="match status" value="1"/>
</dbReference>
<dbReference type="EC" id="2.-.-.-" evidence="2"/>
<keyword evidence="3" id="KW-1185">Reference proteome</keyword>
<evidence type="ECO:0000313" key="2">
    <source>
        <dbReference type="EMBL" id="MDJ1157860.1"/>
    </source>
</evidence>
<protein>
    <submittedName>
        <fullName evidence="2">GNAT family protein</fullName>
        <ecNumber evidence="2">2.-.-.-</ecNumber>
    </submittedName>
</protein>
<keyword evidence="2" id="KW-0808">Transferase</keyword>
<dbReference type="Gene3D" id="3.40.630.30">
    <property type="match status" value="1"/>
</dbReference>
<feature type="domain" description="N-acetyltransferase" evidence="1">
    <location>
        <begin position="35"/>
        <end position="191"/>
    </location>
</feature>
<dbReference type="PANTHER" id="PTHR43441:SF10">
    <property type="entry name" value="ACETYLTRANSFERASE"/>
    <property type="match status" value="1"/>
</dbReference>
<dbReference type="Pfam" id="PF13302">
    <property type="entry name" value="Acetyltransf_3"/>
    <property type="match status" value="1"/>
</dbReference>
<dbReference type="Proteomes" id="UP001321492">
    <property type="component" value="Unassembled WGS sequence"/>
</dbReference>
<organism evidence="2 3">
    <name type="scientific">Chelatococcus albus</name>
    <dbReference type="NCBI Taxonomy" id="3047466"/>
    <lineage>
        <taxon>Bacteria</taxon>
        <taxon>Pseudomonadati</taxon>
        <taxon>Pseudomonadota</taxon>
        <taxon>Alphaproteobacteria</taxon>
        <taxon>Hyphomicrobiales</taxon>
        <taxon>Chelatococcaceae</taxon>
        <taxon>Chelatococcus</taxon>
    </lineage>
</organism>
<name>A0ABT7AES6_9HYPH</name>
<comment type="caution">
    <text evidence="2">The sequence shown here is derived from an EMBL/GenBank/DDBJ whole genome shotgun (WGS) entry which is preliminary data.</text>
</comment>
<evidence type="ECO:0000259" key="1">
    <source>
        <dbReference type="PROSITE" id="PS51186"/>
    </source>
</evidence>